<dbReference type="SUPFAM" id="SSF50891">
    <property type="entry name" value="Cyclophilin-like"/>
    <property type="match status" value="1"/>
</dbReference>
<dbReference type="RefSeq" id="WP_284297163.1">
    <property type="nucleotide sequence ID" value="NZ_BSSV01000002.1"/>
</dbReference>
<keyword evidence="1 3" id="KW-0697">Rotamase</keyword>
<sequence>MKTKSLLTAVGIAASLSFIPASNATIVDIETSLGTIQVNLFDESTPKTVANFLAYVEDDSYINTVIHRSVDGFVVQGGGFTFNGEALQAIETKGTVDNEPVWSNQAGTIAMAKLSGDPDSATSQWFFNVANNSANLDNQNDGFTAFGQVVSGMEVVEAINNLDDCSETPMVNYDTSDCSVVPGQENFVSIVSVTIVDDATNTEDSVQKVPSTKTSVPTPTPGGDSSSSGGTMSFALLGLLGLARLFRK</sequence>
<evidence type="ECO:0000256" key="4">
    <source>
        <dbReference type="SAM" id="MobiDB-lite"/>
    </source>
</evidence>
<gene>
    <name evidence="6" type="ORF">tloyanaT_15040</name>
</gene>
<dbReference type="Proteomes" id="UP001157134">
    <property type="component" value="Unassembled WGS sequence"/>
</dbReference>
<name>A0ABQ6HCC5_9GAMM</name>
<comment type="function">
    <text evidence="3">PPIases accelerate the folding of proteins. It catalyzes the cis-trans isomerization of proline imidic peptide bonds in oligopeptides.</text>
</comment>
<keyword evidence="3" id="KW-0732">Signal</keyword>
<dbReference type="Gene3D" id="2.40.100.10">
    <property type="entry name" value="Cyclophilin-like"/>
    <property type="match status" value="1"/>
</dbReference>
<protein>
    <recommendedName>
        <fullName evidence="3">Peptidyl-prolyl cis-trans isomerase</fullName>
        <shortName evidence="3">PPIase</shortName>
        <ecNumber evidence="3">5.2.1.8</ecNumber>
    </recommendedName>
</protein>
<feature type="chain" id="PRO_5045009048" description="Peptidyl-prolyl cis-trans isomerase" evidence="3">
    <location>
        <begin position="25"/>
        <end position="248"/>
    </location>
</feature>
<organism evidence="6 7">
    <name type="scientific">Thalassotalea loyana</name>
    <dbReference type="NCBI Taxonomy" id="280483"/>
    <lineage>
        <taxon>Bacteria</taxon>
        <taxon>Pseudomonadati</taxon>
        <taxon>Pseudomonadota</taxon>
        <taxon>Gammaproteobacteria</taxon>
        <taxon>Alteromonadales</taxon>
        <taxon>Colwelliaceae</taxon>
        <taxon>Thalassotalea</taxon>
    </lineage>
</organism>
<accession>A0ABQ6HCC5</accession>
<proteinExistence type="inferred from homology"/>
<evidence type="ECO:0000256" key="3">
    <source>
        <dbReference type="RuleBase" id="RU363019"/>
    </source>
</evidence>
<dbReference type="InterPro" id="IPR002130">
    <property type="entry name" value="Cyclophilin-type_PPIase_dom"/>
</dbReference>
<dbReference type="Pfam" id="PF00160">
    <property type="entry name" value="Pro_isomerase"/>
    <property type="match status" value="1"/>
</dbReference>
<evidence type="ECO:0000256" key="2">
    <source>
        <dbReference type="ARBA" id="ARBA00023235"/>
    </source>
</evidence>
<evidence type="ECO:0000259" key="5">
    <source>
        <dbReference type="PROSITE" id="PS50072"/>
    </source>
</evidence>
<feature type="domain" description="PPIase cyclophilin-type" evidence="5">
    <location>
        <begin position="30"/>
        <end position="180"/>
    </location>
</feature>
<dbReference type="InterPro" id="IPR029000">
    <property type="entry name" value="Cyclophilin-like_dom_sf"/>
</dbReference>
<dbReference type="PANTHER" id="PTHR43246">
    <property type="entry name" value="PEPTIDYL-PROLYL CIS-TRANS ISOMERASE CYP38, CHLOROPLASTIC"/>
    <property type="match status" value="1"/>
</dbReference>
<evidence type="ECO:0000313" key="6">
    <source>
        <dbReference type="EMBL" id="GLX85252.1"/>
    </source>
</evidence>
<dbReference type="EC" id="5.2.1.8" evidence="3"/>
<comment type="similarity">
    <text evidence="3">Belongs to the cyclophilin-type PPIase family.</text>
</comment>
<evidence type="ECO:0000256" key="1">
    <source>
        <dbReference type="ARBA" id="ARBA00023110"/>
    </source>
</evidence>
<evidence type="ECO:0000313" key="7">
    <source>
        <dbReference type="Proteomes" id="UP001157134"/>
    </source>
</evidence>
<dbReference type="EMBL" id="BSSV01000002">
    <property type="protein sequence ID" value="GLX85252.1"/>
    <property type="molecule type" value="Genomic_DNA"/>
</dbReference>
<feature type="region of interest" description="Disordered" evidence="4">
    <location>
        <begin position="202"/>
        <end position="229"/>
    </location>
</feature>
<comment type="caution">
    <text evidence="6">The sequence shown here is derived from an EMBL/GenBank/DDBJ whole genome shotgun (WGS) entry which is preliminary data.</text>
</comment>
<dbReference type="PROSITE" id="PS50072">
    <property type="entry name" value="CSA_PPIASE_2"/>
    <property type="match status" value="1"/>
</dbReference>
<feature type="signal peptide" evidence="3">
    <location>
        <begin position="1"/>
        <end position="24"/>
    </location>
</feature>
<keyword evidence="2 3" id="KW-0413">Isomerase</keyword>
<comment type="catalytic activity">
    <reaction evidence="3">
        <text>[protein]-peptidylproline (omega=180) = [protein]-peptidylproline (omega=0)</text>
        <dbReference type="Rhea" id="RHEA:16237"/>
        <dbReference type="Rhea" id="RHEA-COMP:10747"/>
        <dbReference type="Rhea" id="RHEA-COMP:10748"/>
        <dbReference type="ChEBI" id="CHEBI:83833"/>
        <dbReference type="ChEBI" id="CHEBI:83834"/>
        <dbReference type="EC" id="5.2.1.8"/>
    </reaction>
</comment>
<reference evidence="6 7" key="1">
    <citation type="submission" date="2023-03" db="EMBL/GenBank/DDBJ databases">
        <title>Thalassotalea loyana LMG 22536T draft genome sequence.</title>
        <authorList>
            <person name="Sawabe T."/>
        </authorList>
    </citation>
    <scope>NUCLEOTIDE SEQUENCE [LARGE SCALE GENOMIC DNA]</scope>
    <source>
        <strain evidence="6 7">LMG 22536</strain>
    </source>
</reference>
<keyword evidence="7" id="KW-1185">Reference proteome</keyword>
<feature type="compositionally biased region" description="Low complexity" evidence="4">
    <location>
        <begin position="208"/>
        <end position="229"/>
    </location>
</feature>
<dbReference type="InterPro" id="IPR044665">
    <property type="entry name" value="E_coli_cyclophilin_A-like"/>
</dbReference>
<dbReference type="PRINTS" id="PR00153">
    <property type="entry name" value="CSAPPISMRASE"/>
</dbReference>